<name>A0A1B7TGU3_9ASCO</name>
<feature type="region of interest" description="Disordered" evidence="1">
    <location>
        <begin position="162"/>
        <end position="191"/>
    </location>
</feature>
<comment type="caution">
    <text evidence="2">The sequence shown here is derived from an EMBL/GenBank/DDBJ whole genome shotgun (WGS) entry which is preliminary data.</text>
</comment>
<evidence type="ECO:0000313" key="3">
    <source>
        <dbReference type="Proteomes" id="UP000092321"/>
    </source>
</evidence>
<dbReference type="EMBL" id="LXPE01000006">
    <property type="protein sequence ID" value="OBA27969.1"/>
    <property type="molecule type" value="Genomic_DNA"/>
</dbReference>
<proteinExistence type="predicted"/>
<keyword evidence="3" id="KW-1185">Reference proteome</keyword>
<gene>
    <name evidence="2" type="ORF">HANVADRAFT_52052</name>
</gene>
<protein>
    <recommendedName>
        <fullName evidence="4">Essential protein Yae1 N-terminal domain-containing protein</fullName>
    </recommendedName>
</protein>
<accession>A0A1B7TGU3</accession>
<evidence type="ECO:0008006" key="4">
    <source>
        <dbReference type="Google" id="ProtNLM"/>
    </source>
</evidence>
<evidence type="ECO:0000256" key="1">
    <source>
        <dbReference type="SAM" id="MobiDB-lite"/>
    </source>
</evidence>
<dbReference type="AlphaFoldDB" id="A0A1B7TGU3"/>
<dbReference type="OrthoDB" id="48036at2759"/>
<dbReference type="Proteomes" id="UP000092321">
    <property type="component" value="Unassembled WGS sequence"/>
</dbReference>
<evidence type="ECO:0000313" key="2">
    <source>
        <dbReference type="EMBL" id="OBA27969.1"/>
    </source>
</evidence>
<organism evidence="2 3">
    <name type="scientific">Hanseniaspora valbyensis NRRL Y-1626</name>
    <dbReference type="NCBI Taxonomy" id="766949"/>
    <lineage>
        <taxon>Eukaryota</taxon>
        <taxon>Fungi</taxon>
        <taxon>Dikarya</taxon>
        <taxon>Ascomycota</taxon>
        <taxon>Saccharomycotina</taxon>
        <taxon>Saccharomycetes</taxon>
        <taxon>Saccharomycodales</taxon>
        <taxon>Saccharomycodaceae</taxon>
        <taxon>Hanseniaspora</taxon>
    </lineage>
</organism>
<sequence>MDDLFDELLLLSPEQVNYNKGLEEGLKISYKRNEKQGKEYGLMIGFQKFLILGQLQEILSSILRVEEKDESNGQFVRQCRETLGMLDKIEMNDNESDIIERNDAILMKVKNKVRLILMVYNKKHKKNNNTNLISFDSIIDVYNQVGNGELPTNKIEDYYAEESDGCESDNNNNNDDNNKQTNLVNGMNTDW</sequence>
<feature type="compositionally biased region" description="Polar residues" evidence="1">
    <location>
        <begin position="179"/>
        <end position="191"/>
    </location>
</feature>
<reference evidence="3" key="1">
    <citation type="journal article" date="2016" name="Proc. Natl. Acad. Sci. U.S.A.">
        <title>Comparative genomics of biotechnologically important yeasts.</title>
        <authorList>
            <person name="Riley R."/>
            <person name="Haridas S."/>
            <person name="Wolfe K.H."/>
            <person name="Lopes M.R."/>
            <person name="Hittinger C.T."/>
            <person name="Goeker M."/>
            <person name="Salamov A.A."/>
            <person name="Wisecaver J.H."/>
            <person name="Long T.M."/>
            <person name="Calvey C.H."/>
            <person name="Aerts A.L."/>
            <person name="Barry K.W."/>
            <person name="Choi C."/>
            <person name="Clum A."/>
            <person name="Coughlan A.Y."/>
            <person name="Deshpande S."/>
            <person name="Douglass A.P."/>
            <person name="Hanson S.J."/>
            <person name="Klenk H.-P."/>
            <person name="LaButti K.M."/>
            <person name="Lapidus A."/>
            <person name="Lindquist E.A."/>
            <person name="Lipzen A.M."/>
            <person name="Meier-Kolthoff J.P."/>
            <person name="Ohm R.A."/>
            <person name="Otillar R.P."/>
            <person name="Pangilinan J.L."/>
            <person name="Peng Y."/>
            <person name="Rokas A."/>
            <person name="Rosa C.A."/>
            <person name="Scheuner C."/>
            <person name="Sibirny A.A."/>
            <person name="Slot J.C."/>
            <person name="Stielow J.B."/>
            <person name="Sun H."/>
            <person name="Kurtzman C.P."/>
            <person name="Blackwell M."/>
            <person name="Grigoriev I.V."/>
            <person name="Jeffries T.W."/>
        </authorList>
    </citation>
    <scope>NUCLEOTIDE SEQUENCE [LARGE SCALE GENOMIC DNA]</scope>
    <source>
        <strain evidence="3">NRRL Y-1626</strain>
    </source>
</reference>